<evidence type="ECO:0008006" key="5">
    <source>
        <dbReference type="Google" id="ProtNLM"/>
    </source>
</evidence>
<proteinExistence type="predicted"/>
<keyword evidence="4" id="KW-1185">Reference proteome</keyword>
<evidence type="ECO:0000256" key="1">
    <source>
        <dbReference type="ARBA" id="ARBA00022741"/>
    </source>
</evidence>
<dbReference type="Proteomes" id="UP000271937">
    <property type="component" value="Unassembled WGS sequence"/>
</dbReference>
<name>A0A3P3W9F1_9FLAO</name>
<dbReference type="RefSeq" id="WP_125012568.1">
    <property type="nucleotide sequence ID" value="NZ_RQVR01000008.1"/>
</dbReference>
<dbReference type="GO" id="GO:0005525">
    <property type="term" value="F:GTP binding"/>
    <property type="evidence" value="ECO:0007669"/>
    <property type="project" value="UniProtKB-KW"/>
</dbReference>
<reference evidence="3 4" key="1">
    <citation type="submission" date="2018-11" db="EMBL/GenBank/DDBJ databases">
        <title>Flavobacterium sp. nov., YIM 102600 draft genome.</title>
        <authorList>
            <person name="Li G."/>
            <person name="Jiang Y."/>
        </authorList>
    </citation>
    <scope>NUCLEOTIDE SEQUENCE [LARGE SCALE GENOMIC DNA]</scope>
    <source>
        <strain evidence="3 4">YIM 102600</strain>
    </source>
</reference>
<evidence type="ECO:0000256" key="2">
    <source>
        <dbReference type="ARBA" id="ARBA00023134"/>
    </source>
</evidence>
<evidence type="ECO:0000313" key="3">
    <source>
        <dbReference type="EMBL" id="RRJ91334.1"/>
    </source>
</evidence>
<accession>A0A3P3W9F1</accession>
<protein>
    <recommendedName>
        <fullName evidence="5">Translation elongation factor EFTu/EF1A C-terminal domain-containing protein</fullName>
    </recommendedName>
</protein>
<sequence>MLQSHFVALLTYVSEKNGGRKTPASSGYRPTLKFTYIDGEFSGVQHFIDTDLVFAGDTVSAEITLINTDNFKGKLYVGLDFEFFEGPILIGSGIITQIGKEFMLFQNEKR</sequence>
<keyword evidence="1" id="KW-0547">Nucleotide-binding</keyword>
<dbReference type="EMBL" id="RQVR01000008">
    <property type="protein sequence ID" value="RRJ91334.1"/>
    <property type="molecule type" value="Genomic_DNA"/>
</dbReference>
<organism evidence="3 4">
    <name type="scientific">Flavobacterium macacae</name>
    <dbReference type="NCBI Taxonomy" id="2488993"/>
    <lineage>
        <taxon>Bacteria</taxon>
        <taxon>Pseudomonadati</taxon>
        <taxon>Bacteroidota</taxon>
        <taxon>Flavobacteriia</taxon>
        <taxon>Flavobacteriales</taxon>
        <taxon>Flavobacteriaceae</taxon>
        <taxon>Flavobacterium</taxon>
    </lineage>
</organism>
<comment type="caution">
    <text evidence="3">The sequence shown here is derived from an EMBL/GenBank/DDBJ whole genome shotgun (WGS) entry which is preliminary data.</text>
</comment>
<dbReference type="AlphaFoldDB" id="A0A3P3W9F1"/>
<keyword evidence="2" id="KW-0342">GTP-binding</keyword>
<gene>
    <name evidence="3" type="ORF">EG849_08035</name>
</gene>
<dbReference type="SUPFAM" id="SSF50465">
    <property type="entry name" value="EF-Tu/eEF-1alpha/eIF2-gamma C-terminal domain"/>
    <property type="match status" value="1"/>
</dbReference>
<dbReference type="InterPro" id="IPR009001">
    <property type="entry name" value="Transl_elong_EF1A/Init_IF2_C"/>
</dbReference>
<evidence type="ECO:0000313" key="4">
    <source>
        <dbReference type="Proteomes" id="UP000271937"/>
    </source>
</evidence>
<dbReference type="Gene3D" id="2.40.30.10">
    <property type="entry name" value="Translation factors"/>
    <property type="match status" value="1"/>
</dbReference>
<dbReference type="OrthoDB" id="292264at2"/>